<accession>A0A1E5GHZ9</accession>
<evidence type="ECO:0000313" key="1">
    <source>
        <dbReference type="EMBL" id="OEG12309.1"/>
    </source>
</evidence>
<reference evidence="2" key="1">
    <citation type="submission" date="2016-09" db="EMBL/GenBank/DDBJ databases">
        <authorList>
            <person name="Gulvik C.A."/>
        </authorList>
    </citation>
    <scope>NUCLEOTIDE SEQUENCE [LARGE SCALE GENOMIC DNA]</scope>
    <source>
        <strain evidence="2">LMG 8895</strain>
    </source>
</reference>
<dbReference type="RefSeq" id="WP_069664014.1">
    <property type="nucleotide sequence ID" value="NZ_JBHUJJ010000001.1"/>
</dbReference>
<keyword evidence="2" id="KW-1185">Reference proteome</keyword>
<dbReference type="EMBL" id="MIJY01000034">
    <property type="protein sequence ID" value="OEG12309.1"/>
    <property type="molecule type" value="Genomic_DNA"/>
</dbReference>
<name>A0A1E5GHZ9_9ENTE</name>
<dbReference type="OrthoDB" id="2191278at2"/>
<dbReference type="AlphaFoldDB" id="A0A1E5GHZ9"/>
<sequence length="87" mass="9190">MGKIASSTSSAGAAIVGITSIAVQKGQQVSLGKSTISSMKTGIEINNQLLTDFSELVECVKKQSEKFPKIAELIALRDSQIKFEGSD</sequence>
<dbReference type="Proteomes" id="UP000095094">
    <property type="component" value="Unassembled WGS sequence"/>
</dbReference>
<organism evidence="1 2">
    <name type="scientific">Enterococcus termitis</name>
    <dbReference type="NCBI Taxonomy" id="332950"/>
    <lineage>
        <taxon>Bacteria</taxon>
        <taxon>Bacillati</taxon>
        <taxon>Bacillota</taxon>
        <taxon>Bacilli</taxon>
        <taxon>Lactobacillales</taxon>
        <taxon>Enterococcaceae</taxon>
        <taxon>Enterococcus</taxon>
    </lineage>
</organism>
<comment type="caution">
    <text evidence="1">The sequence shown here is derived from an EMBL/GenBank/DDBJ whole genome shotgun (WGS) entry which is preliminary data.</text>
</comment>
<evidence type="ECO:0000313" key="2">
    <source>
        <dbReference type="Proteomes" id="UP000095094"/>
    </source>
</evidence>
<evidence type="ECO:0008006" key="3">
    <source>
        <dbReference type="Google" id="ProtNLM"/>
    </source>
</evidence>
<protein>
    <recommendedName>
        <fullName evidence="3">Type VII secretion effector</fullName>
    </recommendedName>
</protein>
<proteinExistence type="predicted"/>
<gene>
    <name evidence="1" type="ORF">BCR25_07135</name>
</gene>